<keyword evidence="4" id="KW-0862">Zinc</keyword>
<protein>
    <recommendedName>
        <fullName evidence="7">6-methylsalicylate decarboxylase</fullName>
        <ecNumber evidence="7">4.1.1.52</ecNumber>
    </recommendedName>
</protein>
<dbReference type="InterPro" id="IPR032465">
    <property type="entry name" value="ACMSD"/>
</dbReference>
<evidence type="ECO:0000256" key="8">
    <source>
        <dbReference type="RuleBase" id="RU366045"/>
    </source>
</evidence>
<dbReference type="EC" id="4.1.1.52" evidence="7"/>
<dbReference type="OrthoDB" id="2832284at2759"/>
<dbReference type="EMBL" id="KI968818">
    <property type="protein sequence ID" value="EUN22215.1"/>
    <property type="molecule type" value="Genomic_DNA"/>
</dbReference>
<dbReference type="RefSeq" id="XP_014551794.1">
    <property type="nucleotide sequence ID" value="XM_014696308.1"/>
</dbReference>
<dbReference type="SUPFAM" id="SSF51556">
    <property type="entry name" value="Metallo-dependent hydrolases"/>
    <property type="match status" value="1"/>
</dbReference>
<dbReference type="PANTHER" id="PTHR21240:SF29">
    <property type="entry name" value="AMIDOHYDROLASE-RELATED DOMAIN-CONTAINING PROTEIN"/>
    <property type="match status" value="1"/>
</dbReference>
<proteinExistence type="inferred from homology"/>
<evidence type="ECO:0000256" key="3">
    <source>
        <dbReference type="ARBA" id="ARBA00022793"/>
    </source>
</evidence>
<evidence type="ECO:0000256" key="4">
    <source>
        <dbReference type="ARBA" id="ARBA00022833"/>
    </source>
</evidence>
<comment type="similarity">
    <text evidence="1">Belongs to the metallo-dependent hydrolases superfamily. ACMSD family.</text>
</comment>
<keyword evidence="2" id="KW-0479">Metal-binding</keyword>
<feature type="domain" description="Amidohydrolase-related" evidence="9">
    <location>
        <begin position="108"/>
        <end position="267"/>
    </location>
</feature>
<evidence type="ECO:0000313" key="10">
    <source>
        <dbReference type="EMBL" id="EUN22215.1"/>
    </source>
</evidence>
<evidence type="ECO:0000256" key="7">
    <source>
        <dbReference type="ARBA" id="ARBA00038889"/>
    </source>
</evidence>
<dbReference type="InterPro" id="IPR006680">
    <property type="entry name" value="Amidohydro-rel"/>
</dbReference>
<dbReference type="Gene3D" id="3.20.20.140">
    <property type="entry name" value="Metal-dependent hydrolases"/>
    <property type="match status" value="2"/>
</dbReference>
<organism evidence="10 11">
    <name type="scientific">Bipolaris victoriae (strain FI3)</name>
    <name type="common">Victoria blight of oats agent</name>
    <name type="synonym">Cochliobolus victoriae</name>
    <dbReference type="NCBI Taxonomy" id="930091"/>
    <lineage>
        <taxon>Eukaryota</taxon>
        <taxon>Fungi</taxon>
        <taxon>Dikarya</taxon>
        <taxon>Ascomycota</taxon>
        <taxon>Pezizomycotina</taxon>
        <taxon>Dothideomycetes</taxon>
        <taxon>Pleosporomycetidae</taxon>
        <taxon>Pleosporales</taxon>
        <taxon>Pleosporineae</taxon>
        <taxon>Pleosporaceae</taxon>
        <taxon>Bipolaris</taxon>
    </lineage>
</organism>
<dbReference type="AlphaFoldDB" id="W7E8G6"/>
<gene>
    <name evidence="10" type="ORF">COCVIDRAFT_41942</name>
</gene>
<evidence type="ECO:0000259" key="9">
    <source>
        <dbReference type="Pfam" id="PF04909"/>
    </source>
</evidence>
<evidence type="ECO:0000256" key="1">
    <source>
        <dbReference type="ARBA" id="ARBA00005871"/>
    </source>
</evidence>
<dbReference type="Proteomes" id="UP000054337">
    <property type="component" value="Unassembled WGS sequence"/>
</dbReference>
<dbReference type="HOGENOM" id="CLU_039329_2_1_1"/>
<evidence type="ECO:0000256" key="5">
    <source>
        <dbReference type="ARBA" id="ARBA00023239"/>
    </source>
</evidence>
<dbReference type="GO" id="GO:0019748">
    <property type="term" value="P:secondary metabolic process"/>
    <property type="evidence" value="ECO:0007669"/>
    <property type="project" value="TreeGrafter"/>
</dbReference>
<reference evidence="10 11" key="1">
    <citation type="journal article" date="2013" name="PLoS Genet.">
        <title>Comparative genome structure, secondary metabolite, and effector coding capacity across Cochliobolus pathogens.</title>
        <authorList>
            <person name="Condon B.J."/>
            <person name="Leng Y."/>
            <person name="Wu D."/>
            <person name="Bushley K.E."/>
            <person name="Ohm R.A."/>
            <person name="Otillar R."/>
            <person name="Martin J."/>
            <person name="Schackwitz W."/>
            <person name="Grimwood J."/>
            <person name="MohdZainudin N."/>
            <person name="Xue C."/>
            <person name="Wang R."/>
            <person name="Manning V.A."/>
            <person name="Dhillon B."/>
            <person name="Tu Z.J."/>
            <person name="Steffenson B.J."/>
            <person name="Salamov A."/>
            <person name="Sun H."/>
            <person name="Lowry S."/>
            <person name="LaButti K."/>
            <person name="Han J."/>
            <person name="Copeland A."/>
            <person name="Lindquist E."/>
            <person name="Barry K."/>
            <person name="Schmutz J."/>
            <person name="Baker S.E."/>
            <person name="Ciuffetti L.M."/>
            <person name="Grigoriev I.V."/>
            <person name="Zhong S."/>
            <person name="Turgeon B.G."/>
        </authorList>
    </citation>
    <scope>NUCLEOTIDE SEQUENCE [LARGE SCALE GENOMIC DNA]</scope>
    <source>
        <strain evidence="10 11">FI3</strain>
    </source>
</reference>
<dbReference type="GO" id="GO:0046872">
    <property type="term" value="F:metal ion binding"/>
    <property type="evidence" value="ECO:0007669"/>
    <property type="project" value="UniProtKB-KW"/>
</dbReference>
<dbReference type="InterPro" id="IPR032466">
    <property type="entry name" value="Metal_Hydrolase"/>
</dbReference>
<dbReference type="GeneID" id="26257211"/>
<accession>W7E8G6</accession>
<keyword evidence="5 8" id="KW-0456">Lyase</keyword>
<keyword evidence="11" id="KW-1185">Reference proteome</keyword>
<evidence type="ECO:0000256" key="2">
    <source>
        <dbReference type="ARBA" id="ARBA00022723"/>
    </source>
</evidence>
<dbReference type="GO" id="GO:0047596">
    <property type="term" value="F:6-methylsalicylate decarboxylase activity"/>
    <property type="evidence" value="ECO:0007669"/>
    <property type="project" value="UniProtKB-EC"/>
</dbReference>
<dbReference type="GO" id="GO:0005829">
    <property type="term" value="C:cytosol"/>
    <property type="evidence" value="ECO:0007669"/>
    <property type="project" value="TreeGrafter"/>
</dbReference>
<evidence type="ECO:0000256" key="6">
    <source>
        <dbReference type="ARBA" id="ARBA00036832"/>
    </source>
</evidence>
<dbReference type="GO" id="GO:0016787">
    <property type="term" value="F:hydrolase activity"/>
    <property type="evidence" value="ECO:0007669"/>
    <property type="project" value="InterPro"/>
</dbReference>
<evidence type="ECO:0000313" key="11">
    <source>
        <dbReference type="Proteomes" id="UP000054337"/>
    </source>
</evidence>
<keyword evidence="3 8" id="KW-0210">Decarboxylase</keyword>
<sequence>MCTRLQNNKIQDERVEVHHHMLPTEYIQKWKNAAGIPKGLTLPSWDVELDLQFMNRNDIDVSILSLSATGLAFASSAEEATKLCRSVNEYAKEISTNHPRRFGFFASFFIHPTFGKTRGAPPDPTIPRPMIDFPHEITRTAISLITSKVVHDFSNCKIILSHGGGTLPYVATRDAHQTADLGLKDKTAEDFIREAKSFYFDLALTGFEAPIKLLQDFAGTDHILYGSNFPFARERTIRLQIENINNTTMGDEARHSIECGAVRKLFPRFRTDGNDG</sequence>
<name>W7E8G6_BIPV3</name>
<dbReference type="Pfam" id="PF04909">
    <property type="entry name" value="Amidohydro_2"/>
    <property type="match status" value="1"/>
</dbReference>
<dbReference type="PANTHER" id="PTHR21240">
    <property type="entry name" value="2-AMINO-3-CARBOXYLMUCONATE-6-SEMIALDEHYDE DECARBOXYLASE"/>
    <property type="match status" value="1"/>
</dbReference>
<comment type="catalytic activity">
    <reaction evidence="6">
        <text>6-methylsalicylate + H(+) = 3-methylphenol + CO2</text>
        <dbReference type="Rhea" id="RHEA:23112"/>
        <dbReference type="ChEBI" id="CHEBI:15378"/>
        <dbReference type="ChEBI" id="CHEBI:16526"/>
        <dbReference type="ChEBI" id="CHEBI:17231"/>
        <dbReference type="ChEBI" id="CHEBI:36658"/>
        <dbReference type="EC" id="4.1.1.52"/>
    </reaction>
    <physiologicalReaction direction="left-to-right" evidence="6">
        <dbReference type="Rhea" id="RHEA:23113"/>
    </physiologicalReaction>
</comment>